<gene>
    <name evidence="1" type="ORF">GII30_16955</name>
</gene>
<dbReference type="InterPro" id="IPR011008">
    <property type="entry name" value="Dimeric_a/b-barrel"/>
</dbReference>
<dbReference type="RefSeq" id="WP_005190430.1">
    <property type="nucleotide sequence ID" value="NZ_CP045804.1"/>
</dbReference>
<evidence type="ECO:0000313" key="1">
    <source>
        <dbReference type="EMBL" id="QHN40606.1"/>
    </source>
</evidence>
<dbReference type="GO" id="GO:0004497">
    <property type="term" value="F:monooxygenase activity"/>
    <property type="evidence" value="ECO:0007669"/>
    <property type="project" value="UniProtKB-KW"/>
</dbReference>
<proteinExistence type="predicted"/>
<dbReference type="Pfam" id="PF03992">
    <property type="entry name" value="ABM"/>
    <property type="match status" value="1"/>
</dbReference>
<dbReference type="SUPFAM" id="SSF54909">
    <property type="entry name" value="Dimeric alpha+beta barrel"/>
    <property type="match status" value="1"/>
</dbReference>
<organism evidence="1">
    <name type="scientific">Gordonia amarae</name>
    <dbReference type="NCBI Taxonomy" id="36821"/>
    <lineage>
        <taxon>Bacteria</taxon>
        <taxon>Bacillati</taxon>
        <taxon>Actinomycetota</taxon>
        <taxon>Actinomycetes</taxon>
        <taxon>Mycobacteriales</taxon>
        <taxon>Gordoniaceae</taxon>
        <taxon>Gordonia</taxon>
    </lineage>
</organism>
<accession>A0A857KMY1</accession>
<dbReference type="PANTHER" id="PTHR33336:SF3">
    <property type="entry name" value="ABM DOMAIN-CONTAINING PROTEIN"/>
    <property type="match status" value="1"/>
</dbReference>
<name>A0A857KMY1_9ACTN</name>
<dbReference type="PROSITE" id="PS51725">
    <property type="entry name" value="ABM"/>
    <property type="match status" value="1"/>
</dbReference>
<keyword evidence="1" id="KW-0503">Monooxygenase</keyword>
<protein>
    <submittedName>
        <fullName evidence="1">Antibiotic biosynthesis monooxygenase</fullName>
    </submittedName>
</protein>
<dbReference type="Gene3D" id="3.30.70.100">
    <property type="match status" value="1"/>
</dbReference>
<reference evidence="1" key="1">
    <citation type="journal article" date="2021" name="Nat. Microbiol.">
        <title>Cocultivation of an ultrasmall environmental parasitic bacterium with lytic ability against bacteria associated with wastewater foams.</title>
        <authorList>
            <person name="Batinovic S."/>
            <person name="Rose J.J.A."/>
            <person name="Ratcliffe J."/>
            <person name="Seviour R.J."/>
            <person name="Petrovski S."/>
        </authorList>
    </citation>
    <scope>NUCLEOTIDE SEQUENCE</scope>
    <source>
        <strain evidence="1">CON44</strain>
    </source>
</reference>
<sequence>MIFIVAKFLIKPEHADKWPDLSREFTEATRAEPGNLWFDWARSVDNPDEYVLTEAFKDDAAVAHVTGDHFRKAQQDLPQYLQETPRIRNTQLDRDEWDQLGEFTVE</sequence>
<dbReference type="EMBL" id="CP045810">
    <property type="protein sequence ID" value="QHN40606.1"/>
    <property type="molecule type" value="Genomic_DNA"/>
</dbReference>
<dbReference type="InterPro" id="IPR007138">
    <property type="entry name" value="ABM_dom"/>
</dbReference>
<dbReference type="PANTHER" id="PTHR33336">
    <property type="entry name" value="QUINOL MONOOXYGENASE YGIN-RELATED"/>
    <property type="match status" value="1"/>
</dbReference>
<dbReference type="InterPro" id="IPR050744">
    <property type="entry name" value="AI-2_Isomerase_LsrG"/>
</dbReference>
<keyword evidence="1" id="KW-0560">Oxidoreductase</keyword>
<dbReference type="AlphaFoldDB" id="A0A857KMY1"/>